<name>A0A562HZH7_9GAMM</name>
<gene>
    <name evidence="6" type="ORF">LX59_02721</name>
</gene>
<keyword evidence="3" id="KW-0238">DNA-binding</keyword>
<evidence type="ECO:0000256" key="3">
    <source>
        <dbReference type="ARBA" id="ARBA00023125"/>
    </source>
</evidence>
<dbReference type="AlphaFoldDB" id="A0A562HZH7"/>
<reference evidence="6 7" key="1">
    <citation type="submission" date="2019-07" db="EMBL/GenBank/DDBJ databases">
        <title>Genomic Encyclopedia of Type Strains, Phase I: the one thousand microbial genomes (KMG-I) project.</title>
        <authorList>
            <person name="Kyrpides N."/>
        </authorList>
    </citation>
    <scope>NUCLEOTIDE SEQUENCE [LARGE SCALE GENOMIC DNA]</scope>
    <source>
        <strain evidence="6 7">DSM 375</strain>
    </source>
</reference>
<dbReference type="Proteomes" id="UP000319627">
    <property type="component" value="Unassembled WGS sequence"/>
</dbReference>
<dbReference type="SUPFAM" id="SSF116734">
    <property type="entry name" value="DNA methylase specificity domain"/>
    <property type="match status" value="1"/>
</dbReference>
<evidence type="ECO:0000313" key="6">
    <source>
        <dbReference type="EMBL" id="TWH64170.1"/>
    </source>
</evidence>
<keyword evidence="7" id="KW-1185">Reference proteome</keyword>
<sequence length="240" mass="26873">MVPEGWEVKYLSELASKVSDGIHKTPVYADASDIYFINGNNLKNGSIIIQESTKCVDKNDAINHRKKLGDRTILMSINGTIGNLAYYKGENVVLGKSTAYISIGIRSDLDFVYYVLSSSKTQAFYESELTRTTILNLSIKSIKNTRIKTPPPPRTKENRPDSFHLGQGHHHHRATACQQPAAEKSPDATTAHRQKRLLDQNGVRFEGDWKDFPLNKMAEVIVSPVDKKTESNEIPVELCN</sequence>
<dbReference type="GO" id="GO:0009307">
    <property type="term" value="P:DNA restriction-modification system"/>
    <property type="evidence" value="ECO:0007669"/>
    <property type="project" value="UniProtKB-KW"/>
</dbReference>
<evidence type="ECO:0000259" key="5">
    <source>
        <dbReference type="Pfam" id="PF01420"/>
    </source>
</evidence>
<keyword evidence="2" id="KW-0680">Restriction system</keyword>
<dbReference type="PANTHER" id="PTHR30408:SF12">
    <property type="entry name" value="TYPE I RESTRICTION ENZYME MJAVIII SPECIFICITY SUBUNIT"/>
    <property type="match status" value="1"/>
</dbReference>
<dbReference type="Gene3D" id="3.90.220.20">
    <property type="entry name" value="DNA methylase specificity domains"/>
    <property type="match status" value="1"/>
</dbReference>
<protein>
    <submittedName>
        <fullName evidence="6">Type I restriction modification DNA specificity protein</fullName>
    </submittedName>
</protein>
<organism evidence="6 7">
    <name type="scientific">Azomonas agilis</name>
    <dbReference type="NCBI Taxonomy" id="116849"/>
    <lineage>
        <taxon>Bacteria</taxon>
        <taxon>Pseudomonadati</taxon>
        <taxon>Pseudomonadota</taxon>
        <taxon>Gammaproteobacteria</taxon>
        <taxon>Pseudomonadales</taxon>
        <taxon>Pseudomonadaceae</taxon>
        <taxon>Azomonas</taxon>
    </lineage>
</organism>
<comment type="similarity">
    <text evidence="1">Belongs to the type-I restriction system S methylase family.</text>
</comment>
<evidence type="ECO:0000256" key="4">
    <source>
        <dbReference type="SAM" id="MobiDB-lite"/>
    </source>
</evidence>
<dbReference type="InterPro" id="IPR044946">
    <property type="entry name" value="Restrct_endonuc_typeI_TRD_sf"/>
</dbReference>
<dbReference type="EMBL" id="VLKG01000012">
    <property type="protein sequence ID" value="TWH64170.1"/>
    <property type="molecule type" value="Genomic_DNA"/>
</dbReference>
<dbReference type="PANTHER" id="PTHR30408">
    <property type="entry name" value="TYPE-1 RESTRICTION ENZYME ECOKI SPECIFICITY PROTEIN"/>
    <property type="match status" value="1"/>
</dbReference>
<feature type="region of interest" description="Disordered" evidence="4">
    <location>
        <begin position="145"/>
        <end position="199"/>
    </location>
</feature>
<accession>A0A562HZH7</accession>
<proteinExistence type="inferred from homology"/>
<feature type="domain" description="Type I restriction modification DNA specificity" evidence="5">
    <location>
        <begin position="3"/>
        <end position="153"/>
    </location>
</feature>
<evidence type="ECO:0000256" key="1">
    <source>
        <dbReference type="ARBA" id="ARBA00010923"/>
    </source>
</evidence>
<dbReference type="GO" id="GO:0003677">
    <property type="term" value="F:DNA binding"/>
    <property type="evidence" value="ECO:0007669"/>
    <property type="project" value="UniProtKB-KW"/>
</dbReference>
<evidence type="ECO:0000256" key="2">
    <source>
        <dbReference type="ARBA" id="ARBA00022747"/>
    </source>
</evidence>
<dbReference type="InterPro" id="IPR000055">
    <property type="entry name" value="Restrct_endonuc_typeI_TRD"/>
</dbReference>
<comment type="caution">
    <text evidence="6">The sequence shown here is derived from an EMBL/GenBank/DDBJ whole genome shotgun (WGS) entry which is preliminary data.</text>
</comment>
<evidence type="ECO:0000313" key="7">
    <source>
        <dbReference type="Proteomes" id="UP000319627"/>
    </source>
</evidence>
<dbReference type="InterPro" id="IPR052021">
    <property type="entry name" value="Type-I_RS_S_subunit"/>
</dbReference>
<dbReference type="Pfam" id="PF01420">
    <property type="entry name" value="Methylase_S"/>
    <property type="match status" value="1"/>
</dbReference>
<dbReference type="RefSeq" id="WP_246118761.1">
    <property type="nucleotide sequence ID" value="NZ_VLKG01000012.1"/>
</dbReference>